<dbReference type="PANTHER" id="PTHR46856">
    <property type="entry name" value="PX DOMAIN-CONTAINING PROTEIN EREL1-RELATED"/>
    <property type="match status" value="1"/>
</dbReference>
<evidence type="ECO:0000313" key="4">
    <source>
        <dbReference type="Proteomes" id="UP000001568"/>
    </source>
</evidence>
<feature type="compositionally biased region" description="Low complexity" evidence="2">
    <location>
        <begin position="27"/>
        <end position="36"/>
    </location>
</feature>
<dbReference type="OrthoDB" id="76516at2759"/>
<dbReference type="RefSeq" id="XP_001417711.1">
    <property type="nucleotide sequence ID" value="XM_001417674.1"/>
</dbReference>
<dbReference type="InterPro" id="IPR044588">
    <property type="entry name" value="EREX-like"/>
</dbReference>
<evidence type="ECO:0000313" key="3">
    <source>
        <dbReference type="EMBL" id="ABO96004.1"/>
    </source>
</evidence>
<reference evidence="3 4" key="1">
    <citation type="journal article" date="2007" name="Proc. Natl. Acad. Sci. U.S.A.">
        <title>The tiny eukaryote Ostreococcus provides genomic insights into the paradox of plankton speciation.</title>
        <authorList>
            <person name="Palenik B."/>
            <person name="Grimwood J."/>
            <person name="Aerts A."/>
            <person name="Rouze P."/>
            <person name="Salamov A."/>
            <person name="Putnam N."/>
            <person name="Dupont C."/>
            <person name="Jorgensen R."/>
            <person name="Derelle E."/>
            <person name="Rombauts S."/>
            <person name="Zhou K."/>
            <person name="Otillar R."/>
            <person name="Merchant S.S."/>
            <person name="Podell S."/>
            <person name="Gaasterland T."/>
            <person name="Napoli C."/>
            <person name="Gendler K."/>
            <person name="Manuell A."/>
            <person name="Tai V."/>
            <person name="Vallon O."/>
            <person name="Piganeau G."/>
            <person name="Jancek S."/>
            <person name="Heijde M."/>
            <person name="Jabbari K."/>
            <person name="Bowler C."/>
            <person name="Lohr M."/>
            <person name="Robbens S."/>
            <person name="Werner G."/>
            <person name="Dubchak I."/>
            <person name="Pazour G.J."/>
            <person name="Ren Q."/>
            <person name="Paulsen I."/>
            <person name="Delwiche C."/>
            <person name="Schmutz J."/>
            <person name="Rokhsar D."/>
            <person name="Van de Peer Y."/>
            <person name="Moreau H."/>
            <person name="Grigoriev I.V."/>
        </authorList>
    </citation>
    <scope>NUCLEOTIDE SEQUENCE [LARGE SCALE GENOMIC DNA]</scope>
    <source>
        <strain evidence="3 4">CCE9901</strain>
    </source>
</reference>
<evidence type="ECO:0000256" key="2">
    <source>
        <dbReference type="SAM" id="MobiDB-lite"/>
    </source>
</evidence>
<dbReference type="HOGENOM" id="CLU_971109_0_0_1"/>
<proteinExistence type="predicted"/>
<name>A4RX88_OSTLU</name>
<organism evidence="3 4">
    <name type="scientific">Ostreococcus lucimarinus (strain CCE9901)</name>
    <dbReference type="NCBI Taxonomy" id="436017"/>
    <lineage>
        <taxon>Eukaryota</taxon>
        <taxon>Viridiplantae</taxon>
        <taxon>Chlorophyta</taxon>
        <taxon>Mamiellophyceae</taxon>
        <taxon>Mamiellales</taxon>
        <taxon>Bathycoccaceae</taxon>
        <taxon>Ostreococcus</taxon>
    </lineage>
</organism>
<sequence length="287" mass="31567">MTPESTSVRKMDAVTPEMVTNPSAILSSPESEASPYEPRRRAIEESEAAAATAVDALNATNEEMRSLREELEATRECLKDARATAAAAEEKFSDFEVTSRKEKKVLSKEIRSLRRQLEAAKLDKNEQANIISAEDRTAVLRDVMHEVSVLRNRVQECTYEKLLSVEASSPHGHAGGDPNELLAVSDNRLAVLLAETQIMILGGEDAQPSISDSPESAEAEQELLNAERETRQTFADLLSDLINTRKSINSLLRKHFARKNEPASTTGLSSRVTNLVGAIEKKLTIPQ</sequence>
<dbReference type="GO" id="GO:0015031">
    <property type="term" value="P:protein transport"/>
    <property type="evidence" value="ECO:0007669"/>
    <property type="project" value="InterPro"/>
</dbReference>
<feature type="coiled-coil region" evidence="1">
    <location>
        <begin position="43"/>
        <end position="130"/>
    </location>
</feature>
<dbReference type="KEGG" id="olu:OSTLU_31607"/>
<dbReference type="AlphaFoldDB" id="A4RX88"/>
<dbReference type="GeneID" id="5001693"/>
<gene>
    <name evidence="3" type="ORF">OSTLU_31607</name>
</gene>
<dbReference type="EMBL" id="CP000585">
    <property type="protein sequence ID" value="ABO96004.1"/>
    <property type="molecule type" value="Genomic_DNA"/>
</dbReference>
<feature type="region of interest" description="Disordered" evidence="2">
    <location>
        <begin position="1"/>
        <end position="41"/>
    </location>
</feature>
<dbReference type="Proteomes" id="UP000001568">
    <property type="component" value="Chromosome 5"/>
</dbReference>
<keyword evidence="1" id="KW-0175">Coiled coil</keyword>
<protein>
    <submittedName>
        <fullName evidence="3">Uncharacterized protein</fullName>
    </submittedName>
</protein>
<evidence type="ECO:0000256" key="1">
    <source>
        <dbReference type="SAM" id="Coils"/>
    </source>
</evidence>
<dbReference type="PANTHER" id="PTHR46856:SF1">
    <property type="entry name" value="PX DOMAIN-CONTAINING PROTEIN EREL1-RELATED"/>
    <property type="match status" value="1"/>
</dbReference>
<keyword evidence="4" id="KW-1185">Reference proteome</keyword>
<dbReference type="Gramene" id="ABO96004">
    <property type="protein sequence ID" value="ABO96004"/>
    <property type="gene ID" value="OSTLU_31607"/>
</dbReference>
<accession>A4RX88</accession>
<dbReference type="STRING" id="436017.A4RX88"/>